<sequence>MKSADVTLVTGDRFRVDVAEDGSQQASPLTAGKKSSTFAQFSYGGDTYVIPAKAAPYLGTTLDPRLFDVGYLVRAKLDDKHAKTLPVTLKSTAAKAEALPGTSVTSSSGGTVRAKVAKKESAKLGALLAKNWRTAAKGGSVPALAGVKQVGVAVPSGAPKLPAAPPLAQSATAKAVPQAAAQGVRFHNLTVDSVDLDGKPGVVVGFVHNVNSLSLGNFALDYPGDGKRAFSVPEGTYSIEASVFTGPASDLSNRAALVIEPEITVSKDTTVTLDARKAVQYKPTLAAPPRPDMPRIDFMSFIREDALGNQTGVPANGMGAVAGFFNMRIGSASSNGSPNLYVTPTKPVTKGKLHFLGVTSLTSGTGEEIGAGPTYKMVLPSEGAISANQAPVLAASDFTTVKARLHDLPSDDPTNGPLGYWATAFLPWTWTSIGFTDTLPAGDRTDYLYSSAPDQVVWEWSDNLNAGMRLNDLRRTVKPGQVIEQDWNGAPLTPSIAADYVLTTGFNLVAGSHDGKDTKAPVAQMCAACRQDDLAALYLKGGGDNDPTHHYYWATTGNRVRFYRNGELAYTSDIEPEAPNLGPTNLPMLPRAADYRLIWSANDENAPGAVSTTDWTFRSAPGGAAATLPKTAFCGVDTSRGCSFVPLLFVNYDLTLDEHSRAKAGQAFDVGFRVSHQQYQAAPTGVTATVEVSYDDGDTWSKPVDAAANAAGVFHAQITHPAYDQEHRWVSLRVTAHGTDGASVTQTNIHAYRLDG</sequence>
<accession>A0A939P7K3</accession>
<evidence type="ECO:0000313" key="2">
    <source>
        <dbReference type="Proteomes" id="UP000669179"/>
    </source>
</evidence>
<gene>
    <name evidence="1" type="ORF">J4573_05735</name>
</gene>
<comment type="caution">
    <text evidence="1">The sequence shown here is derived from an EMBL/GenBank/DDBJ whole genome shotgun (WGS) entry which is preliminary data.</text>
</comment>
<name>A0A939P7K3_9ACTN</name>
<keyword evidence="2" id="KW-1185">Reference proteome</keyword>
<proteinExistence type="predicted"/>
<dbReference type="Proteomes" id="UP000669179">
    <property type="component" value="Unassembled WGS sequence"/>
</dbReference>
<dbReference type="AlphaFoldDB" id="A0A939P7K3"/>
<protein>
    <submittedName>
        <fullName evidence="1">Uncharacterized protein</fullName>
    </submittedName>
</protein>
<organism evidence="1 2">
    <name type="scientific">Actinomadura barringtoniae</name>
    <dbReference type="NCBI Taxonomy" id="1427535"/>
    <lineage>
        <taxon>Bacteria</taxon>
        <taxon>Bacillati</taxon>
        <taxon>Actinomycetota</taxon>
        <taxon>Actinomycetes</taxon>
        <taxon>Streptosporangiales</taxon>
        <taxon>Thermomonosporaceae</taxon>
        <taxon>Actinomadura</taxon>
    </lineage>
</organism>
<dbReference type="EMBL" id="JAGEOJ010000002">
    <property type="protein sequence ID" value="MBO2446582.1"/>
    <property type="molecule type" value="Genomic_DNA"/>
</dbReference>
<reference evidence="1" key="1">
    <citation type="submission" date="2021-03" db="EMBL/GenBank/DDBJ databases">
        <authorList>
            <person name="Kanchanasin P."/>
            <person name="Saeng-In P."/>
            <person name="Phongsopitanun W."/>
            <person name="Yuki M."/>
            <person name="Kudo T."/>
            <person name="Ohkuma M."/>
            <person name="Tanasupawat S."/>
        </authorList>
    </citation>
    <scope>NUCLEOTIDE SEQUENCE</scope>
    <source>
        <strain evidence="1">GKU 128</strain>
    </source>
</reference>
<evidence type="ECO:0000313" key="1">
    <source>
        <dbReference type="EMBL" id="MBO2446582.1"/>
    </source>
</evidence>
<dbReference type="RefSeq" id="WP_208254174.1">
    <property type="nucleotide sequence ID" value="NZ_JAGEOJ010000002.1"/>
</dbReference>